<dbReference type="Pfam" id="PF06974">
    <property type="entry name" value="WS_DGAT_C"/>
    <property type="match status" value="1"/>
</dbReference>
<organism evidence="12 13">
    <name type="scientific">Acaulospora morrowiae</name>
    <dbReference type="NCBI Taxonomy" id="94023"/>
    <lineage>
        <taxon>Eukaryota</taxon>
        <taxon>Fungi</taxon>
        <taxon>Fungi incertae sedis</taxon>
        <taxon>Mucoromycota</taxon>
        <taxon>Glomeromycotina</taxon>
        <taxon>Glomeromycetes</taxon>
        <taxon>Diversisporales</taxon>
        <taxon>Acaulosporaceae</taxon>
        <taxon>Acaulospora</taxon>
    </lineage>
</organism>
<feature type="domain" description="O-acyltransferase WSD1-like N-terminal" evidence="10">
    <location>
        <begin position="19"/>
        <end position="80"/>
    </location>
</feature>
<feature type="non-terminal residue" evidence="12">
    <location>
        <position position="1"/>
    </location>
</feature>
<dbReference type="InterPro" id="IPR009721">
    <property type="entry name" value="O-acyltransferase_WSD1_C"/>
</dbReference>
<feature type="domain" description="O-acyltransferase WSD1 C-terminal" evidence="11">
    <location>
        <begin position="259"/>
        <end position="367"/>
    </location>
</feature>
<name>A0A9N9GN85_9GLOM</name>
<comment type="similarity">
    <text evidence="5">In the N-terminal section; belongs to the long-chain O-acyltransferase family.</text>
</comment>
<keyword evidence="8" id="KW-0175">Coiled coil</keyword>
<dbReference type="GO" id="GO:0047196">
    <property type="term" value="F:long-chain-alcohol O-fatty-acyltransferase activity"/>
    <property type="evidence" value="ECO:0007669"/>
    <property type="project" value="UniProtKB-EC"/>
</dbReference>
<dbReference type="GO" id="GO:0005886">
    <property type="term" value="C:plasma membrane"/>
    <property type="evidence" value="ECO:0007669"/>
    <property type="project" value="TreeGrafter"/>
</dbReference>
<evidence type="ECO:0000256" key="7">
    <source>
        <dbReference type="ARBA" id="ARBA00048109"/>
    </source>
</evidence>
<accession>A0A9N9GN85</accession>
<dbReference type="AlphaFoldDB" id="A0A9N9GN85"/>
<protein>
    <submittedName>
        <fullName evidence="12">766_t:CDS:1</fullName>
    </submittedName>
</protein>
<gene>
    <name evidence="12" type="ORF">AMORRO_LOCUS8733</name>
</gene>
<dbReference type="InterPro" id="IPR045034">
    <property type="entry name" value="O-acyltransferase_WSD1-like"/>
</dbReference>
<dbReference type="OrthoDB" id="619536at2759"/>
<comment type="pathway">
    <text evidence="1">Glycerolipid metabolism; triacylglycerol biosynthesis.</text>
</comment>
<keyword evidence="9" id="KW-0472">Membrane</keyword>
<comment type="catalytic activity">
    <reaction evidence="7">
        <text>an acyl-CoA + a 1,2-diacyl-sn-glycerol = a triacyl-sn-glycerol + CoA</text>
        <dbReference type="Rhea" id="RHEA:10868"/>
        <dbReference type="ChEBI" id="CHEBI:17815"/>
        <dbReference type="ChEBI" id="CHEBI:57287"/>
        <dbReference type="ChEBI" id="CHEBI:58342"/>
        <dbReference type="ChEBI" id="CHEBI:64615"/>
        <dbReference type="EC" id="2.3.1.20"/>
    </reaction>
</comment>
<keyword evidence="3" id="KW-0808">Transferase</keyword>
<dbReference type="GO" id="GO:0004144">
    <property type="term" value="F:diacylglycerol O-acyltransferase activity"/>
    <property type="evidence" value="ECO:0007669"/>
    <property type="project" value="UniProtKB-EC"/>
</dbReference>
<proteinExistence type="inferred from homology"/>
<comment type="caution">
    <text evidence="12">The sequence shown here is derived from an EMBL/GenBank/DDBJ whole genome shotgun (WGS) entry which is preliminary data.</text>
</comment>
<evidence type="ECO:0000256" key="8">
    <source>
        <dbReference type="SAM" id="Coils"/>
    </source>
</evidence>
<evidence type="ECO:0000256" key="6">
    <source>
        <dbReference type="ARBA" id="ARBA00047604"/>
    </source>
</evidence>
<keyword evidence="4" id="KW-0012">Acyltransferase</keyword>
<feature type="coiled-coil region" evidence="8">
    <location>
        <begin position="383"/>
        <end position="410"/>
    </location>
</feature>
<keyword evidence="13" id="KW-1185">Reference proteome</keyword>
<evidence type="ECO:0000256" key="1">
    <source>
        <dbReference type="ARBA" id="ARBA00004771"/>
    </source>
</evidence>
<comment type="pathway">
    <text evidence="2">Lipid metabolism.</text>
</comment>
<evidence type="ECO:0000256" key="4">
    <source>
        <dbReference type="ARBA" id="ARBA00023315"/>
    </source>
</evidence>
<reference evidence="12" key="1">
    <citation type="submission" date="2021-06" db="EMBL/GenBank/DDBJ databases">
        <authorList>
            <person name="Kallberg Y."/>
            <person name="Tangrot J."/>
            <person name="Rosling A."/>
        </authorList>
    </citation>
    <scope>NUCLEOTIDE SEQUENCE</scope>
    <source>
        <strain evidence="12">CL551</strain>
    </source>
</reference>
<dbReference type="EMBL" id="CAJVPV010007767">
    <property type="protein sequence ID" value="CAG8622731.1"/>
    <property type="molecule type" value="Genomic_DNA"/>
</dbReference>
<evidence type="ECO:0000256" key="3">
    <source>
        <dbReference type="ARBA" id="ARBA00022679"/>
    </source>
</evidence>
<sequence>EVENFDVCANIETRNLSLGTIEELKDCVSKCISEKMGFDKPLWRAYVIYGLEGGKRSAMVIKAHHCIADGQGCMRALMSLTLEGSDLLSDMIKFFKDKMIPPPKPKPSELPLLRHHAIKPHVDRIPEFLFAPYVLFLNVLYILWLLYNEIRTGIINQHKTTKMSLMRKNLIYEESGKLERTMSWTKEINITDISIPRKAYGVSLNDVMAVITRAIRAYFSEINRVLDDELMMFIPISMRGPTNWECNNASTGEWCFISMKEQTTKESIFHVHREMNKLKSSLPAKLRYIFLGNCPIPGIFNKRLMTALEEVGHGVITNVPGPMHSLTFAGQKIEQFTVTPPQNCPGGFAIGIISYDGKITCSVFNDRMPNYPNISTRVTELINEEFEALLEESRAELKKRELTLHEKKESNVMRFIQFEDNYDFLEEDPKPESMVFYIEA</sequence>
<dbReference type="GO" id="GO:0019432">
    <property type="term" value="P:triglyceride biosynthetic process"/>
    <property type="evidence" value="ECO:0007669"/>
    <property type="project" value="TreeGrafter"/>
</dbReference>
<keyword evidence="9" id="KW-1133">Transmembrane helix</keyword>
<evidence type="ECO:0000256" key="9">
    <source>
        <dbReference type="SAM" id="Phobius"/>
    </source>
</evidence>
<dbReference type="PANTHER" id="PTHR31650">
    <property type="entry name" value="O-ACYLTRANSFERASE (WSD1-LIKE) FAMILY PROTEIN"/>
    <property type="match status" value="1"/>
</dbReference>
<evidence type="ECO:0000259" key="11">
    <source>
        <dbReference type="Pfam" id="PF06974"/>
    </source>
</evidence>
<dbReference type="Proteomes" id="UP000789342">
    <property type="component" value="Unassembled WGS sequence"/>
</dbReference>
<evidence type="ECO:0000256" key="2">
    <source>
        <dbReference type="ARBA" id="ARBA00005189"/>
    </source>
</evidence>
<evidence type="ECO:0000313" key="13">
    <source>
        <dbReference type="Proteomes" id="UP000789342"/>
    </source>
</evidence>
<evidence type="ECO:0000259" key="10">
    <source>
        <dbReference type="Pfam" id="PF03007"/>
    </source>
</evidence>
<dbReference type="Pfam" id="PF03007">
    <property type="entry name" value="WS_DGAT_cat"/>
    <property type="match status" value="1"/>
</dbReference>
<evidence type="ECO:0000256" key="5">
    <source>
        <dbReference type="ARBA" id="ARBA00024360"/>
    </source>
</evidence>
<dbReference type="PANTHER" id="PTHR31650:SF1">
    <property type="entry name" value="WAX ESTER SYNTHASE_DIACYLGLYCEROL ACYLTRANSFERASE 4-RELATED"/>
    <property type="match status" value="1"/>
</dbReference>
<evidence type="ECO:0000313" key="12">
    <source>
        <dbReference type="EMBL" id="CAG8622731.1"/>
    </source>
</evidence>
<feature type="transmembrane region" description="Helical" evidence="9">
    <location>
        <begin position="128"/>
        <end position="147"/>
    </location>
</feature>
<keyword evidence="9" id="KW-0812">Transmembrane</keyword>
<dbReference type="InterPro" id="IPR004255">
    <property type="entry name" value="O-acyltransferase_WSD1_N"/>
</dbReference>
<comment type="catalytic activity">
    <reaction evidence="6">
        <text>a long chain fatty alcohol + a fatty acyl-CoA = a long-chain alcohol wax ester + CoA</text>
        <dbReference type="Rhea" id="RHEA:38443"/>
        <dbReference type="ChEBI" id="CHEBI:17135"/>
        <dbReference type="ChEBI" id="CHEBI:57287"/>
        <dbReference type="ChEBI" id="CHEBI:77636"/>
        <dbReference type="ChEBI" id="CHEBI:235323"/>
        <dbReference type="EC" id="2.3.1.75"/>
    </reaction>
</comment>